<protein>
    <submittedName>
        <fullName evidence="8">Type II secretion system F family protein</fullName>
    </submittedName>
</protein>
<proteinExistence type="predicted"/>
<feature type="transmembrane region" description="Helical" evidence="6">
    <location>
        <begin position="6"/>
        <end position="24"/>
    </location>
</feature>
<keyword evidence="9" id="KW-1185">Reference proteome</keyword>
<keyword evidence="4 6" id="KW-1133">Transmembrane helix</keyword>
<accession>A0ABW3PEN1</accession>
<feature type="transmembrane region" description="Helical" evidence="6">
    <location>
        <begin position="81"/>
        <end position="98"/>
    </location>
</feature>
<dbReference type="InterPro" id="IPR018076">
    <property type="entry name" value="T2SS_GspF_dom"/>
</dbReference>
<evidence type="ECO:0000256" key="4">
    <source>
        <dbReference type="ARBA" id="ARBA00022989"/>
    </source>
</evidence>
<feature type="domain" description="Type II secretion system protein GspF" evidence="7">
    <location>
        <begin position="138"/>
        <end position="264"/>
    </location>
</feature>
<comment type="subcellular location">
    <subcellularLocation>
        <location evidence="1">Cell membrane</location>
        <topology evidence="1">Multi-pass membrane protein</topology>
    </subcellularLocation>
</comment>
<evidence type="ECO:0000256" key="2">
    <source>
        <dbReference type="ARBA" id="ARBA00022475"/>
    </source>
</evidence>
<dbReference type="PANTHER" id="PTHR35007:SF1">
    <property type="entry name" value="PILUS ASSEMBLY PROTEIN"/>
    <property type="match status" value="1"/>
</dbReference>
<keyword evidence="3 6" id="KW-0812">Transmembrane</keyword>
<evidence type="ECO:0000259" key="7">
    <source>
        <dbReference type="Pfam" id="PF00482"/>
    </source>
</evidence>
<comment type="caution">
    <text evidence="8">The sequence shown here is derived from an EMBL/GenBank/DDBJ whole genome shotgun (WGS) entry which is preliminary data.</text>
</comment>
<evidence type="ECO:0000256" key="5">
    <source>
        <dbReference type="ARBA" id="ARBA00023136"/>
    </source>
</evidence>
<dbReference type="PANTHER" id="PTHR35007">
    <property type="entry name" value="INTEGRAL MEMBRANE PROTEIN-RELATED"/>
    <property type="match status" value="1"/>
</dbReference>
<dbReference type="RefSeq" id="WP_379034285.1">
    <property type="nucleotide sequence ID" value="NZ_JBHTLN010000002.1"/>
</dbReference>
<evidence type="ECO:0000313" key="8">
    <source>
        <dbReference type="EMBL" id="MFD1122996.1"/>
    </source>
</evidence>
<name>A0ABW3PEN1_9PROT</name>
<keyword evidence="5 6" id="KW-0472">Membrane</keyword>
<gene>
    <name evidence="8" type="ORF">ACFQ2T_10810</name>
</gene>
<evidence type="ECO:0000256" key="3">
    <source>
        <dbReference type="ARBA" id="ARBA00022692"/>
    </source>
</evidence>
<evidence type="ECO:0000256" key="1">
    <source>
        <dbReference type="ARBA" id="ARBA00004651"/>
    </source>
</evidence>
<feature type="transmembrane region" description="Helical" evidence="6">
    <location>
        <begin position="283"/>
        <end position="302"/>
    </location>
</feature>
<dbReference type="Proteomes" id="UP001597206">
    <property type="component" value="Unassembled WGS sequence"/>
</dbReference>
<keyword evidence="2" id="KW-1003">Cell membrane</keyword>
<feature type="transmembrane region" description="Helical" evidence="6">
    <location>
        <begin position="249"/>
        <end position="271"/>
    </location>
</feature>
<evidence type="ECO:0000256" key="6">
    <source>
        <dbReference type="SAM" id="Phobius"/>
    </source>
</evidence>
<reference evidence="9" key="1">
    <citation type="journal article" date="2019" name="Int. J. Syst. Evol. Microbiol.">
        <title>The Global Catalogue of Microorganisms (GCM) 10K type strain sequencing project: providing services to taxonomists for standard genome sequencing and annotation.</title>
        <authorList>
            <consortium name="The Broad Institute Genomics Platform"/>
            <consortium name="The Broad Institute Genome Sequencing Center for Infectious Disease"/>
            <person name="Wu L."/>
            <person name="Ma J."/>
        </authorList>
    </citation>
    <scope>NUCLEOTIDE SEQUENCE [LARGE SCALE GENOMIC DNA]</scope>
    <source>
        <strain evidence="9">CCUG 58411</strain>
    </source>
</reference>
<organism evidence="8 9">
    <name type="scientific">Methylophilus flavus</name>
    <dbReference type="NCBI Taxonomy" id="640084"/>
    <lineage>
        <taxon>Bacteria</taxon>
        <taxon>Pseudomonadati</taxon>
        <taxon>Pseudomonadota</taxon>
        <taxon>Betaproteobacteria</taxon>
        <taxon>Nitrosomonadales</taxon>
        <taxon>Methylophilaceae</taxon>
        <taxon>Methylophilus</taxon>
    </lineage>
</organism>
<dbReference type="Pfam" id="PF00482">
    <property type="entry name" value="T2SSF"/>
    <property type="match status" value="1"/>
</dbReference>
<dbReference type="EMBL" id="JBHTLN010000002">
    <property type="protein sequence ID" value="MFD1122996.1"/>
    <property type="molecule type" value="Genomic_DNA"/>
</dbReference>
<sequence>MNGLLMSFVLLPVGMLLLAIWMFRHSKQVGMRERMARHFRAVLPDGMTVSGLAPGVQQTRWHQLVTRASIYIGFELQKKHAVLIPLALVLLGVVGWLIYGLIGAILIIGTNLFIFGFLLPYSRLRRRQAQTIAQIPLFIDQLLRSLSTGRSLESAIRFASNESLPPLRYIVDRVTRAADLGADMVENLTEAAKLHNLRELNLIALSMRISNQYGGSPRDMLDSVVKMVRQQELARRELAAMTGETRMSAWVLGMTPIAIAVYIMVMNPNYLNMLLEDATGKTLLTTALGLQAMGALILWRMLRSV</sequence>
<evidence type="ECO:0000313" key="9">
    <source>
        <dbReference type="Proteomes" id="UP001597206"/>
    </source>
</evidence>
<feature type="transmembrane region" description="Helical" evidence="6">
    <location>
        <begin position="104"/>
        <end position="121"/>
    </location>
</feature>